<keyword evidence="9" id="KW-1185">Reference proteome</keyword>
<dbReference type="EMBL" id="JBCNJP010000025">
    <property type="protein sequence ID" value="KAK9053942.1"/>
    <property type="molecule type" value="Genomic_DNA"/>
</dbReference>
<organism evidence="8 9">
    <name type="scientific">Deinandra increscens subsp. villosa</name>
    <dbReference type="NCBI Taxonomy" id="3103831"/>
    <lineage>
        <taxon>Eukaryota</taxon>
        <taxon>Viridiplantae</taxon>
        <taxon>Streptophyta</taxon>
        <taxon>Embryophyta</taxon>
        <taxon>Tracheophyta</taxon>
        <taxon>Spermatophyta</taxon>
        <taxon>Magnoliopsida</taxon>
        <taxon>eudicotyledons</taxon>
        <taxon>Gunneridae</taxon>
        <taxon>Pentapetalae</taxon>
        <taxon>asterids</taxon>
        <taxon>campanulids</taxon>
        <taxon>Asterales</taxon>
        <taxon>Asteraceae</taxon>
        <taxon>Asteroideae</taxon>
        <taxon>Heliantheae alliance</taxon>
        <taxon>Madieae</taxon>
        <taxon>Madiinae</taxon>
        <taxon>Deinandra</taxon>
    </lineage>
</organism>
<evidence type="ECO:0000256" key="1">
    <source>
        <dbReference type="ARBA" id="ARBA00004123"/>
    </source>
</evidence>
<evidence type="ECO:0000313" key="8">
    <source>
        <dbReference type="EMBL" id="KAK9053942.1"/>
    </source>
</evidence>
<evidence type="ECO:0000256" key="2">
    <source>
        <dbReference type="ARBA" id="ARBA00023015"/>
    </source>
</evidence>
<gene>
    <name evidence="8" type="ORF">SSX86_025017</name>
</gene>
<comment type="caution">
    <text evidence="8">The sequence shown here is derived from an EMBL/GenBank/DDBJ whole genome shotgun (WGS) entry which is preliminary data.</text>
</comment>
<accession>A0AAP0CGX0</accession>
<reference evidence="8 9" key="1">
    <citation type="submission" date="2024-04" db="EMBL/GenBank/DDBJ databases">
        <title>The reference genome of an endangered Asteraceae, Deinandra increscens subsp. villosa, native to the Central Coast of California.</title>
        <authorList>
            <person name="Guilliams M."/>
            <person name="Hasenstab-Lehman K."/>
            <person name="Meyer R."/>
            <person name="Mcevoy S."/>
        </authorList>
    </citation>
    <scope>NUCLEOTIDE SEQUENCE [LARGE SCALE GENOMIC DNA]</scope>
    <source>
        <tissue evidence="8">Leaf</tissue>
    </source>
</reference>
<proteinExistence type="predicted"/>
<evidence type="ECO:0000256" key="6">
    <source>
        <dbReference type="SAM" id="MobiDB-lite"/>
    </source>
</evidence>
<feature type="region of interest" description="Disordered" evidence="6">
    <location>
        <begin position="925"/>
        <end position="960"/>
    </location>
</feature>
<dbReference type="InterPro" id="IPR015300">
    <property type="entry name" value="DNA-bd_pseudobarrel_sf"/>
</dbReference>
<sequence>MTAEVEARLVGHRILANTLVEVVKGPMTPHNHDGVCSTAIPTVVVISEILKEDGLATQKYPYSLDGHVGIVGEDGNWHAFASMYWTTKEELKTKLKGILREKSDAFNSHQLDGDKINFKSSHYEVLARARFQFSLMVNVLQGLVQVISMGSLSKHEYKMSFFKVVRHPERPYLHIPNAAYRRYLHSQPPTYDINLFLRPDLRYVVGLREINHELFITQSWATIQNHVDIGLKYVLVFRIQDPRNWSVTILGDNCVNIDLRHIAPNYAIPVHWSDEDDDVDDVVAPPPAPAEAGQPIFPAEVAHPDPPAEAVHPEPPAEAAHPQPLAGAAQPDQPNLDDQPNDVHIAPVATFSQIVRINKSIAYVPPKLAALADLEDTMLLTIKVEDQEVYVAQVRSLTIVNGDLQYIPGYPEMSSDPKCQMAEMNLYDSLSDLQLANHNHNLKVRFLKTVIRPMFSNPNVPYSIEFVCVDEQGNRAQGTLLASFFYMFQRFLVEQTVVTIKKPMLGSNGGSWRVIDSPFKICFNRESKVAVSADWNGTNHGFSFTDFKTIIAYIIGILIECSPIKTKIKDDKESKWVVIKLQDLSGSIIWVTLFDDYATKITDYVLSNPGVPHKCVVIQFAMFKVFKDRHSLSNSFNISNLFINDPDIEEITTFLERFSATEAGQSSSSYRSGSNCGLMSKEYDFLTVTSFKYSAEVHQMNEATPVVVVGTIKLIENQWFYMACNHCRKIVTSFLGPAESTEGQPSSPQEVLKYYCNTEDCKKNNLLIEPYPRYKVLLKVQDSTGNVDLTLFGTEAEKIIRKTAIEDGVPVINLPDEIEAFIDKRYAFKIDVTDNHISGTFKYYTIISVTDDEKIISSLDEKYFKNEVDTDHSGIKSSDNISAKDVISICDDNVTPSSVNTSAKHIDHDEDSNQLKRNLHESYENDVVPTMSSAKKQSSGSNDAAEPVIKAKLLIPKKEK</sequence>
<dbReference type="Gene3D" id="2.40.330.10">
    <property type="entry name" value="DNA-binding pseudobarrel domain"/>
    <property type="match status" value="1"/>
</dbReference>
<dbReference type="SUPFAM" id="SSF50249">
    <property type="entry name" value="Nucleic acid-binding proteins"/>
    <property type="match status" value="2"/>
</dbReference>
<feature type="domain" description="Replication protein A 70 kDa DNA-binding subunit B/D first OB fold" evidence="7">
    <location>
        <begin position="427"/>
        <end position="530"/>
    </location>
</feature>
<evidence type="ECO:0000256" key="5">
    <source>
        <dbReference type="ARBA" id="ARBA00023242"/>
    </source>
</evidence>
<feature type="region of interest" description="Disordered" evidence="6">
    <location>
        <begin position="277"/>
        <end position="341"/>
    </location>
</feature>
<keyword evidence="2" id="KW-0805">Transcription regulation</keyword>
<evidence type="ECO:0000313" key="9">
    <source>
        <dbReference type="Proteomes" id="UP001408789"/>
    </source>
</evidence>
<keyword evidence="4" id="KW-0804">Transcription</keyword>
<protein>
    <recommendedName>
        <fullName evidence="7">Replication protein A 70 kDa DNA-binding subunit B/D first OB fold domain-containing protein</fullName>
    </recommendedName>
</protein>
<dbReference type="Pfam" id="PF02721">
    <property type="entry name" value="DUF223"/>
    <property type="match status" value="1"/>
</dbReference>
<dbReference type="InterPro" id="IPR047192">
    <property type="entry name" value="Euk_RPA1_DBD_C"/>
</dbReference>
<keyword evidence="3" id="KW-0238">DNA-binding</keyword>
<feature type="compositionally biased region" description="Polar residues" evidence="6">
    <location>
        <begin position="930"/>
        <end position="942"/>
    </location>
</feature>
<dbReference type="InterPro" id="IPR003871">
    <property type="entry name" value="RFA1B/D_OB_1st"/>
</dbReference>
<keyword evidence="5" id="KW-0539">Nucleus</keyword>
<name>A0AAP0CGX0_9ASTR</name>
<dbReference type="InterPro" id="IPR012340">
    <property type="entry name" value="NA-bd_OB-fold"/>
</dbReference>
<evidence type="ECO:0000256" key="3">
    <source>
        <dbReference type="ARBA" id="ARBA00023125"/>
    </source>
</evidence>
<dbReference type="CDD" id="cd04481">
    <property type="entry name" value="RPA1_DBD_B_like"/>
    <property type="match status" value="1"/>
</dbReference>
<dbReference type="GO" id="GO:0005634">
    <property type="term" value="C:nucleus"/>
    <property type="evidence" value="ECO:0007669"/>
    <property type="project" value="UniProtKB-SubCell"/>
</dbReference>
<dbReference type="Gene3D" id="2.40.50.140">
    <property type="entry name" value="Nucleic acid-binding proteins"/>
    <property type="match status" value="3"/>
</dbReference>
<comment type="subcellular location">
    <subcellularLocation>
        <location evidence="1">Nucleus</location>
    </subcellularLocation>
</comment>
<dbReference type="CDD" id="cd04476">
    <property type="entry name" value="RPA1_DBD_C"/>
    <property type="match status" value="1"/>
</dbReference>
<dbReference type="PANTHER" id="PTHR47165">
    <property type="entry name" value="OS03G0429900 PROTEIN"/>
    <property type="match status" value="1"/>
</dbReference>
<dbReference type="GO" id="GO:0003677">
    <property type="term" value="F:DNA binding"/>
    <property type="evidence" value="ECO:0007669"/>
    <property type="project" value="UniProtKB-KW"/>
</dbReference>
<dbReference type="AlphaFoldDB" id="A0AAP0CGX0"/>
<dbReference type="PANTHER" id="PTHR47165:SF4">
    <property type="entry name" value="OS03G0429900 PROTEIN"/>
    <property type="match status" value="1"/>
</dbReference>
<evidence type="ECO:0000259" key="7">
    <source>
        <dbReference type="Pfam" id="PF02721"/>
    </source>
</evidence>
<dbReference type="Proteomes" id="UP001408789">
    <property type="component" value="Unassembled WGS sequence"/>
</dbReference>
<evidence type="ECO:0000256" key="4">
    <source>
        <dbReference type="ARBA" id="ARBA00023163"/>
    </source>
</evidence>